<name>A0A1Q9EF38_SYMMI</name>
<dbReference type="SUPFAM" id="SSF48403">
    <property type="entry name" value="Ankyrin repeat"/>
    <property type="match status" value="2"/>
</dbReference>
<feature type="transmembrane region" description="Helical" evidence="5">
    <location>
        <begin position="1074"/>
        <end position="1093"/>
    </location>
</feature>
<feature type="compositionally biased region" description="Polar residues" evidence="4">
    <location>
        <begin position="1108"/>
        <end position="1118"/>
    </location>
</feature>
<dbReference type="PANTHER" id="PTHR24198">
    <property type="entry name" value="ANKYRIN REPEAT AND PROTEIN KINASE DOMAIN-CONTAINING PROTEIN"/>
    <property type="match status" value="1"/>
</dbReference>
<keyword evidence="5" id="KW-0472">Membrane</keyword>
<dbReference type="Gene3D" id="1.25.40.20">
    <property type="entry name" value="Ankyrin repeat-containing domain"/>
    <property type="match status" value="3"/>
</dbReference>
<dbReference type="GO" id="GO:0005737">
    <property type="term" value="C:cytoplasm"/>
    <property type="evidence" value="ECO:0007669"/>
    <property type="project" value="TreeGrafter"/>
</dbReference>
<dbReference type="PROSITE" id="PS50297">
    <property type="entry name" value="ANK_REP_REGION"/>
    <property type="match status" value="5"/>
</dbReference>
<evidence type="ECO:0000256" key="1">
    <source>
        <dbReference type="ARBA" id="ARBA00022737"/>
    </source>
</evidence>
<feature type="repeat" description="ANK" evidence="3">
    <location>
        <begin position="675"/>
        <end position="707"/>
    </location>
</feature>
<dbReference type="OrthoDB" id="539213at2759"/>
<dbReference type="PRINTS" id="PR01415">
    <property type="entry name" value="ANKYRIN"/>
</dbReference>
<feature type="transmembrane region" description="Helical" evidence="5">
    <location>
        <begin position="1243"/>
        <end position="1263"/>
    </location>
</feature>
<keyword evidence="2 3" id="KW-0040">ANK repeat</keyword>
<evidence type="ECO:0000256" key="3">
    <source>
        <dbReference type="PROSITE-ProRule" id="PRU00023"/>
    </source>
</evidence>
<feature type="transmembrane region" description="Helical" evidence="5">
    <location>
        <begin position="1016"/>
        <end position="1038"/>
    </location>
</feature>
<feature type="transmembrane region" description="Helical" evidence="5">
    <location>
        <begin position="1217"/>
        <end position="1237"/>
    </location>
</feature>
<dbReference type="Proteomes" id="UP000186817">
    <property type="component" value="Unassembled WGS sequence"/>
</dbReference>
<feature type="transmembrane region" description="Helical" evidence="5">
    <location>
        <begin position="983"/>
        <end position="1004"/>
    </location>
</feature>
<dbReference type="Pfam" id="PF12796">
    <property type="entry name" value="Ank_2"/>
    <property type="match status" value="2"/>
</dbReference>
<dbReference type="PROSITE" id="PS50088">
    <property type="entry name" value="ANK_REPEAT"/>
    <property type="match status" value="6"/>
</dbReference>
<dbReference type="InterPro" id="IPR036770">
    <property type="entry name" value="Ankyrin_rpt-contain_sf"/>
</dbReference>
<proteinExistence type="predicted"/>
<dbReference type="Pfam" id="PF13637">
    <property type="entry name" value="Ank_4"/>
    <property type="match status" value="1"/>
</dbReference>
<keyword evidence="5" id="KW-0812">Transmembrane</keyword>
<feature type="transmembrane region" description="Helical" evidence="5">
    <location>
        <begin position="957"/>
        <end position="977"/>
    </location>
</feature>
<dbReference type="InterPro" id="IPR002110">
    <property type="entry name" value="Ankyrin_rpt"/>
</dbReference>
<organism evidence="6 7">
    <name type="scientific">Symbiodinium microadriaticum</name>
    <name type="common">Dinoflagellate</name>
    <name type="synonym">Zooxanthella microadriatica</name>
    <dbReference type="NCBI Taxonomy" id="2951"/>
    <lineage>
        <taxon>Eukaryota</taxon>
        <taxon>Sar</taxon>
        <taxon>Alveolata</taxon>
        <taxon>Dinophyceae</taxon>
        <taxon>Suessiales</taxon>
        <taxon>Symbiodiniaceae</taxon>
        <taxon>Symbiodinium</taxon>
    </lineage>
</organism>
<feature type="repeat" description="ANK" evidence="3">
    <location>
        <begin position="298"/>
        <end position="330"/>
    </location>
</feature>
<evidence type="ECO:0000256" key="2">
    <source>
        <dbReference type="ARBA" id="ARBA00023043"/>
    </source>
</evidence>
<comment type="caution">
    <text evidence="6">The sequence shown here is derived from an EMBL/GenBank/DDBJ whole genome shotgun (WGS) entry which is preliminary data.</text>
</comment>
<gene>
    <name evidence="6" type="primary">ANK2</name>
    <name evidence="6" type="ORF">AK812_SmicGene10727</name>
</gene>
<feature type="repeat" description="ANK" evidence="3">
    <location>
        <begin position="606"/>
        <end position="638"/>
    </location>
</feature>
<dbReference type="PANTHER" id="PTHR24198:SF165">
    <property type="entry name" value="ANKYRIN REPEAT-CONTAINING PROTEIN-RELATED"/>
    <property type="match status" value="1"/>
</dbReference>
<keyword evidence="7" id="KW-1185">Reference proteome</keyword>
<evidence type="ECO:0000313" key="6">
    <source>
        <dbReference type="EMBL" id="OLQ06008.1"/>
    </source>
</evidence>
<protein>
    <submittedName>
        <fullName evidence="6">Ankyrin-2</fullName>
    </submittedName>
</protein>
<dbReference type="Pfam" id="PF00023">
    <property type="entry name" value="Ank"/>
    <property type="match status" value="1"/>
</dbReference>
<evidence type="ECO:0000313" key="7">
    <source>
        <dbReference type="Proteomes" id="UP000186817"/>
    </source>
</evidence>
<feature type="region of interest" description="Disordered" evidence="4">
    <location>
        <begin position="1103"/>
        <end position="1122"/>
    </location>
</feature>
<evidence type="ECO:0000256" key="5">
    <source>
        <dbReference type="SAM" id="Phobius"/>
    </source>
</evidence>
<feature type="repeat" description="ANK" evidence="3">
    <location>
        <begin position="331"/>
        <end position="351"/>
    </location>
</feature>
<accession>A0A1Q9EF38</accession>
<keyword evidence="5" id="KW-1133">Transmembrane helix</keyword>
<dbReference type="EMBL" id="LSRX01000170">
    <property type="protein sequence ID" value="OLQ06008.1"/>
    <property type="molecule type" value="Genomic_DNA"/>
</dbReference>
<sequence length="1283" mass="139395">MSDAANKGYRYLCADDKTEKCVAPAPVLLAWRCADVGARICGWALLGMALRPVDASKHGIQQPLLPIWMLLEAAACVLIYKAIFHKTWEDLCQPQEMMEMLLTFVTVPWPCFKQALLRRQLRLQRVVLLGRSIATTGTVAAVAVKYGSVAPNGVCPLVLRPALEAMATAALAFTLAMVLGAVIWEALLCRGQCLFPVAQGLRSSWPMRLPRLRLSIKVHIPETVNAAGHLRTRKLRHEAACSGEVAIFGYLLSQNLAVDEMDDDGLLPIHHAARSGMVEVLKVFAEDKDMTLSAVDKNGCTAAHHAAASGHIEVLKLLKAKKEDLNALDKEGNTPVHYAAQGGHVEALSLLALQEGEAQKLGAQNKSKQTPAHWAAKAGRISVLKILQEVGVPLSSADVEKQTPALLAATFGHVEALQLLLKASDSTGRTVAFVAAKIGLLDGLKVLHEARAELDARNRDGHTPAYEAARFGHTDVFKFLLHAGADSYAKTHAGGTLAHAAARGGNVEVLELVLQAKPKVDLDAADKRGWTAVSLFAHKNCKEALRLLCEARANLTSAILQEAKIEPKYKDRRAASFSADSGYETVLRFLLEARANLTTPIETAKSGRSPIHFAAQAGHVKAMRVLLEAGVDLEATDRDGWTAASISARKGYETVLHLLFEARANLTTGAETSKDHRAPIHYAAQRGHVKALRVLLQARADPKAADIHDETPITLAQQGRHDQALYLLGSVGHHSSRTFGFESTFGRFAPSEDWPHWYIGGSLQLVSMPNFGTHAFLFLQRCSSRKEGMPTYVNWLRKRHLLEELLDFEARKRPVFGYIGYMSTLHRMVLRLRGVALLSLLCCSNAAHEDGLANSSSDPACHGPSANGMKDRRMAGNLLNSAPLLLQRPGAHVSPLPSNGSLENATRQSWRRWAHAAPSAGGIFDITRPLHLEFWAPRASLADVGPTGIHQFFNSALMLDWCLFLVMALAAAAWRRVAGSKSLVAALVGWISLGAVYAVAVFAVRGPHHGSNWLAGYLLELIFLTENVFVFHAIAEAFQLSRAAVSGCLTVVAWGQVLFDAVFFMGLAEWLRSWILLPYLLGSWLVCLGLYVLSHSHEEPVLEAGASPTGSPCSSERSASPAADMVRNVTGNRIAVDMPQETGYFVVKAYEHLKVSVLDVATATLLLADFMLDIDVVLTKIEEIPNSYLAFSSSAMAAFLIPELFALSQDMLTCFPLLHYGIGVVLCFFGLQMLFAWAYEIQPLVACCVVVAILAGCVAIDFLRKWCVQAGSARQVLVSSGQN</sequence>
<dbReference type="SMART" id="SM00248">
    <property type="entry name" value="ANK"/>
    <property type="match status" value="13"/>
</dbReference>
<evidence type="ECO:0000256" key="4">
    <source>
        <dbReference type="SAM" id="MobiDB-lite"/>
    </source>
</evidence>
<feature type="repeat" description="ANK" evidence="3">
    <location>
        <begin position="460"/>
        <end position="492"/>
    </location>
</feature>
<feature type="transmembrane region" description="Helical" evidence="5">
    <location>
        <begin position="1044"/>
        <end position="1067"/>
    </location>
</feature>
<keyword evidence="1" id="KW-0677">Repeat</keyword>
<reference evidence="6 7" key="1">
    <citation type="submission" date="2016-02" db="EMBL/GenBank/DDBJ databases">
        <title>Genome analysis of coral dinoflagellate symbionts highlights evolutionary adaptations to a symbiotic lifestyle.</title>
        <authorList>
            <person name="Aranda M."/>
            <person name="Li Y."/>
            <person name="Liew Y.J."/>
            <person name="Baumgarten S."/>
            <person name="Simakov O."/>
            <person name="Wilson M."/>
            <person name="Piel J."/>
            <person name="Ashoor H."/>
            <person name="Bougouffa S."/>
            <person name="Bajic V.B."/>
            <person name="Ryu T."/>
            <person name="Ravasi T."/>
            <person name="Bayer T."/>
            <person name="Micklem G."/>
            <person name="Kim H."/>
            <person name="Bhak J."/>
            <person name="Lajeunesse T.C."/>
            <person name="Voolstra C.R."/>
        </authorList>
    </citation>
    <scope>NUCLEOTIDE SEQUENCE [LARGE SCALE GENOMIC DNA]</scope>
    <source>
        <strain evidence="6 7">CCMP2467</strain>
    </source>
</reference>
<feature type="repeat" description="ANK" evidence="3">
    <location>
        <begin position="367"/>
        <end position="399"/>
    </location>
</feature>